<gene>
    <name evidence="2" type="ORF">LMG21510_02139</name>
</gene>
<accession>A0ABM8WZM0</accession>
<reference evidence="2 3" key="1">
    <citation type="submission" date="2021-08" db="EMBL/GenBank/DDBJ databases">
        <authorList>
            <person name="Peeters C."/>
        </authorList>
    </citation>
    <scope>NUCLEOTIDE SEQUENCE [LARGE SCALE GENOMIC DNA]</scope>
    <source>
        <strain evidence="2 3">LMG 21510</strain>
    </source>
</reference>
<protein>
    <recommendedName>
        <fullName evidence="1">Putative tail fiber protein gp53-like C-terminal domain-containing protein</fullName>
    </recommendedName>
</protein>
<comment type="caution">
    <text evidence="2">The sequence shown here is derived from an EMBL/GenBank/DDBJ whole genome shotgun (WGS) entry which is preliminary data.</text>
</comment>
<name>A0ABM8WZM0_9BURK</name>
<dbReference type="InterPro" id="IPR054075">
    <property type="entry name" value="Gp53-like_C"/>
</dbReference>
<evidence type="ECO:0000259" key="1">
    <source>
        <dbReference type="Pfam" id="PF21882"/>
    </source>
</evidence>
<feature type="domain" description="Putative tail fiber protein gp53-like C-terminal" evidence="1">
    <location>
        <begin position="222"/>
        <end position="294"/>
    </location>
</feature>
<keyword evidence="3" id="KW-1185">Reference proteome</keyword>
<dbReference type="RefSeq" id="WP_224041654.1">
    <property type="nucleotide sequence ID" value="NZ_CAJZAH010000002.1"/>
</dbReference>
<evidence type="ECO:0000313" key="2">
    <source>
        <dbReference type="EMBL" id="CAG9173032.1"/>
    </source>
</evidence>
<sequence length="295" mass="30885">MADVNFFDDFERVWGTNGDVEAIDQNQYDQGWAFIGATPPSVEQFNKVQQVSDQKAAWLFAQMKTLAQQGGYELSSAADDALALGIGYSIQRGDAITGVDTGAANSYVVDYAPPVATLIDGMALWFRVGTANTGASTLNVNGIGARPVIGMGHAPLQGGEMAANGKALVVWKADANSWVLVSCSGGAPQVVAATKSGHPVQLGQFTGANQSISYQKFPGNPGLIVQWGGTAVPAGVTQTITLPITFPNTWMVAVCSHAGTDATVNAVASPISNSQLSLRHNFSQTSVIHWIELGN</sequence>
<organism evidence="2 3">
    <name type="scientific">Cupriavidus respiraculi</name>
    <dbReference type="NCBI Taxonomy" id="195930"/>
    <lineage>
        <taxon>Bacteria</taxon>
        <taxon>Pseudomonadati</taxon>
        <taxon>Pseudomonadota</taxon>
        <taxon>Betaproteobacteria</taxon>
        <taxon>Burkholderiales</taxon>
        <taxon>Burkholderiaceae</taxon>
        <taxon>Cupriavidus</taxon>
    </lineage>
</organism>
<dbReference type="Gene3D" id="2.60.40.3940">
    <property type="match status" value="1"/>
</dbReference>
<dbReference type="Proteomes" id="UP000721236">
    <property type="component" value="Unassembled WGS sequence"/>
</dbReference>
<dbReference type="EMBL" id="CAJZAH010000002">
    <property type="protein sequence ID" value="CAG9173032.1"/>
    <property type="molecule type" value="Genomic_DNA"/>
</dbReference>
<proteinExistence type="predicted"/>
<evidence type="ECO:0000313" key="3">
    <source>
        <dbReference type="Proteomes" id="UP000721236"/>
    </source>
</evidence>
<dbReference type="Pfam" id="PF21882">
    <property type="entry name" value="Gp53-like_C"/>
    <property type="match status" value="1"/>
</dbReference>